<feature type="compositionally biased region" description="Low complexity" evidence="1">
    <location>
        <begin position="390"/>
        <end position="399"/>
    </location>
</feature>
<evidence type="ECO:0000313" key="4">
    <source>
        <dbReference type="Proteomes" id="UP000315471"/>
    </source>
</evidence>
<feature type="region of interest" description="Disordered" evidence="1">
    <location>
        <begin position="164"/>
        <end position="189"/>
    </location>
</feature>
<accession>A0A5C6DYW9</accession>
<proteinExistence type="predicted"/>
<dbReference type="EMBL" id="SJPY01000004">
    <property type="protein sequence ID" value="TWU41635.1"/>
    <property type="molecule type" value="Genomic_DNA"/>
</dbReference>
<name>A0A5C6DYW9_9BACT</name>
<keyword evidence="2" id="KW-0812">Transmembrane</keyword>
<evidence type="ECO:0000256" key="2">
    <source>
        <dbReference type="SAM" id="Phobius"/>
    </source>
</evidence>
<evidence type="ECO:0000313" key="3">
    <source>
        <dbReference type="EMBL" id="TWU41635.1"/>
    </source>
</evidence>
<gene>
    <name evidence="3" type="ORF">Q31b_30890</name>
</gene>
<keyword evidence="4" id="KW-1185">Reference proteome</keyword>
<sequence>MRLTLRTLLAYLDNTLDPADAESLRNKVAESSFAAQLVNRIRHNLGSSDLAAPSPDAVSPLEEANVISEFLDSTLPAEQVSEIERACLESDMQLAEAAACHQILTMVLGKSAAVSPELRKRIYELPDRDIADVATAGSFASISVPATELGDTNLNDVSGVDDLGIGSQPTSAAEPIDPVGPDDSGVSDAPTRIRQLDEAAEARVRLARGARPQSAIEAAQLYGGSIRTSRIAPWLVGLALAAALLFALVQVFGTFLDRDKIAATDTAGENTEIASQPIKPAPTSPSVQERTVGEPNSQTSPEKSESNTVSPQILDGTKPDPATQPEPVLGDPNQSPSMEVTTETAVDSQGMSERDLKPIEQDPIVVENGRPSDSGVEEEATGSDTQPMTESPAESAESAESGESESEGEGEGESEGESDGISPEVDITEPVETESTDREAGISDADAVAKITGDPGLLFLIDEDGTAVRVDRDTSILINQTVVCAPTFRVRLDTIDNIAVTLIGPARVRWEAVAGGDPVIHVEQGRMLLEATKKGADAELVLPDSKLKLDFPTIETLAAFSVTHFRQPGFDPQNTDNHIFSIGVLVPHGTLTLTADDLTSTSQPSSDILTVDGNLAKPEAVTLKVGERWIKRGDSEGELSQVDSAPDWTQPVSANDHSLEASAREALVSLMIEDQAVDLSLREATMFRRAEVGALAARTLLSIRKPDVYFGSDGILNNAEQRQYWIDHYTALVGAIDRDVETAKVVNDSMQRMDSANAPVLFKLLVGYSQKQLAEGGDVELIGYLDSPSMAVRALALENLKRISSGATLGYRPEQDSALRRSQAIKKWEARQRKGDIRWQTP</sequence>
<feature type="compositionally biased region" description="Acidic residues" evidence="1">
    <location>
        <begin position="400"/>
        <end position="418"/>
    </location>
</feature>
<evidence type="ECO:0000256" key="1">
    <source>
        <dbReference type="SAM" id="MobiDB-lite"/>
    </source>
</evidence>
<dbReference type="Proteomes" id="UP000315471">
    <property type="component" value="Unassembled WGS sequence"/>
</dbReference>
<protein>
    <submittedName>
        <fullName evidence="3">Uncharacterized protein</fullName>
    </submittedName>
</protein>
<feature type="compositionally biased region" description="Polar residues" evidence="1">
    <location>
        <begin position="332"/>
        <end position="351"/>
    </location>
</feature>
<keyword evidence="2" id="KW-0472">Membrane</keyword>
<keyword evidence="2" id="KW-1133">Transmembrane helix</keyword>
<reference evidence="3 4" key="1">
    <citation type="submission" date="2019-02" db="EMBL/GenBank/DDBJ databases">
        <title>Deep-cultivation of Planctomycetes and their phenomic and genomic characterization uncovers novel biology.</title>
        <authorList>
            <person name="Wiegand S."/>
            <person name="Jogler M."/>
            <person name="Boedeker C."/>
            <person name="Pinto D."/>
            <person name="Vollmers J."/>
            <person name="Rivas-Marin E."/>
            <person name="Kohn T."/>
            <person name="Peeters S.H."/>
            <person name="Heuer A."/>
            <person name="Rast P."/>
            <person name="Oberbeckmann S."/>
            <person name="Bunk B."/>
            <person name="Jeske O."/>
            <person name="Meyerdierks A."/>
            <person name="Storesund J.E."/>
            <person name="Kallscheuer N."/>
            <person name="Luecker S."/>
            <person name="Lage O.M."/>
            <person name="Pohl T."/>
            <person name="Merkel B.J."/>
            <person name="Hornburger P."/>
            <person name="Mueller R.-W."/>
            <person name="Bruemmer F."/>
            <person name="Labrenz M."/>
            <person name="Spormann A.M."/>
            <person name="Op Den Camp H."/>
            <person name="Overmann J."/>
            <person name="Amann R."/>
            <person name="Jetten M.S.M."/>
            <person name="Mascher T."/>
            <person name="Medema M.H."/>
            <person name="Devos D.P."/>
            <person name="Kaster A.-K."/>
            <person name="Ovreas L."/>
            <person name="Rohde M."/>
            <person name="Galperin M.Y."/>
            <person name="Jogler C."/>
        </authorList>
    </citation>
    <scope>NUCLEOTIDE SEQUENCE [LARGE SCALE GENOMIC DNA]</scope>
    <source>
        <strain evidence="3 4">Q31b</strain>
    </source>
</reference>
<dbReference type="RefSeq" id="WP_146600406.1">
    <property type="nucleotide sequence ID" value="NZ_SJPY01000004.1"/>
</dbReference>
<dbReference type="AlphaFoldDB" id="A0A5C6DYW9"/>
<comment type="caution">
    <text evidence="3">The sequence shown here is derived from an EMBL/GenBank/DDBJ whole genome shotgun (WGS) entry which is preliminary data.</text>
</comment>
<feature type="transmembrane region" description="Helical" evidence="2">
    <location>
        <begin position="234"/>
        <end position="256"/>
    </location>
</feature>
<organism evidence="3 4">
    <name type="scientific">Novipirellula aureliae</name>
    <dbReference type="NCBI Taxonomy" id="2527966"/>
    <lineage>
        <taxon>Bacteria</taxon>
        <taxon>Pseudomonadati</taxon>
        <taxon>Planctomycetota</taxon>
        <taxon>Planctomycetia</taxon>
        <taxon>Pirellulales</taxon>
        <taxon>Pirellulaceae</taxon>
        <taxon>Novipirellula</taxon>
    </lineage>
</organism>
<feature type="region of interest" description="Disordered" evidence="1">
    <location>
        <begin position="267"/>
        <end position="425"/>
    </location>
</feature>
<dbReference type="OrthoDB" id="272719at2"/>
<feature type="compositionally biased region" description="Polar residues" evidence="1">
    <location>
        <begin position="284"/>
        <end position="311"/>
    </location>
</feature>